<accession>A0A9Q0DP73</accession>
<dbReference type="OrthoDB" id="6155282at2759"/>
<dbReference type="EMBL" id="JANIIK010000114">
    <property type="protein sequence ID" value="KAJ3591063.1"/>
    <property type="molecule type" value="Genomic_DNA"/>
</dbReference>
<organism evidence="1 2">
    <name type="scientific">Muraenolepis orangiensis</name>
    <name type="common">Patagonian moray cod</name>
    <dbReference type="NCBI Taxonomy" id="630683"/>
    <lineage>
        <taxon>Eukaryota</taxon>
        <taxon>Metazoa</taxon>
        <taxon>Chordata</taxon>
        <taxon>Craniata</taxon>
        <taxon>Vertebrata</taxon>
        <taxon>Euteleostomi</taxon>
        <taxon>Actinopterygii</taxon>
        <taxon>Neopterygii</taxon>
        <taxon>Teleostei</taxon>
        <taxon>Neoteleostei</taxon>
        <taxon>Acanthomorphata</taxon>
        <taxon>Zeiogadaria</taxon>
        <taxon>Gadariae</taxon>
        <taxon>Gadiformes</taxon>
        <taxon>Muraenolepidoidei</taxon>
        <taxon>Muraenolepididae</taxon>
        <taxon>Muraenolepis</taxon>
    </lineage>
</organism>
<evidence type="ECO:0000313" key="1">
    <source>
        <dbReference type="EMBL" id="KAJ3591063.1"/>
    </source>
</evidence>
<gene>
    <name evidence="1" type="ORF">NHX12_009010</name>
</gene>
<proteinExistence type="predicted"/>
<reference evidence="1" key="1">
    <citation type="submission" date="2022-07" db="EMBL/GenBank/DDBJ databases">
        <title>Chromosome-level genome of Muraenolepis orangiensis.</title>
        <authorList>
            <person name="Kim J."/>
        </authorList>
    </citation>
    <scope>NUCLEOTIDE SEQUENCE</scope>
    <source>
        <strain evidence="1">KU_S4_2022</strain>
        <tissue evidence="1">Muscle</tissue>
    </source>
</reference>
<sequence length="113" mass="11697">MDPMGSGGAQVLRVYMDPMGSGGAQVLGVYMDPMGSGGAQVLGVYMDPMGSGGAQFGGDIVVVSHSARAAVDASQVRELEGLLEEARGLEAHLQERKDHLKLTLALIADKLQG</sequence>
<comment type="caution">
    <text evidence="1">The sequence shown here is derived from an EMBL/GenBank/DDBJ whole genome shotgun (WGS) entry which is preliminary data.</text>
</comment>
<dbReference type="InterPro" id="IPR029193">
    <property type="entry name" value="TEX12"/>
</dbReference>
<evidence type="ECO:0000313" key="2">
    <source>
        <dbReference type="Proteomes" id="UP001148018"/>
    </source>
</evidence>
<dbReference type="AlphaFoldDB" id="A0A9Q0DP73"/>
<keyword evidence="2" id="KW-1185">Reference proteome</keyword>
<dbReference type="PANTHER" id="PTHR37349:SF1">
    <property type="entry name" value="TESTIS-EXPRESSED PROTEIN 12"/>
    <property type="match status" value="1"/>
</dbReference>
<protein>
    <submittedName>
        <fullName evidence="1">Uncharacterized protein</fullName>
    </submittedName>
</protein>
<name>A0A9Q0DP73_9TELE</name>
<dbReference type="PANTHER" id="PTHR37349">
    <property type="entry name" value="TESTIS-EXPRESSED PROTEIN 12"/>
    <property type="match status" value="1"/>
</dbReference>
<dbReference type="Proteomes" id="UP001148018">
    <property type="component" value="Unassembled WGS sequence"/>
</dbReference>